<evidence type="ECO:0000313" key="14">
    <source>
        <dbReference type="EMBL" id="OQE30218.1"/>
    </source>
</evidence>
<sequence>MSTLLIVLYVTATAIVLALSRPAIQKCTRLTDYNQLPNTFYHDNDDNDDDGEAGHGFRQEETSQITSKLMIFSATTYTILAILKPWIFLAQVQPSLIRDGLALLNGSALVIQALSLHTEPDITARYRLGLRGAWSWLMTGLSCLVSIDEALSHDEISAAGWGFGVFSTLVILSGLGGNLSSPRRPQTFRGRKPVDGQFTTSILSRITFSWARDVMPIVKGKGNKFVVDDLPEMANQARAETLLDSFRQARSTGVSLWWTLIRLHRGVLIQQMSLTVVVCFLSIVPSLALFEILQALETWTDGTPNTRLWMNVALLALGVLLSSTLDTWKVWFSFNCLSLRTFEQLSLAVFEKSMLLPTTGTFSGPDAAEQGTGHCLNLIAMDAKYVADCVCFSYVLYKAPLQLAISGIYLAHLLGWQSLVAGAMVLALMTPVNVHAARKYTLSQQSLMVARDRKMQVLSEVLQLIRQIKFSAQETRWEGIIGQSREEELRAQWSAFRWHISQLAVYLTTPVILSVVCLGTHALIYQTLSAPTAFSAIAVLNSIEIVMYALPDCVARTATGLNSMKRIQQYLESRENNIRTDSAAAVEFSNATLGWTGTLPGQAVDSILHGVTLCFPPSKLSLVTGPTGCGKSLLLASILGESTLLGGIIRGPKDGKYAYVAQVPWLENTSIRNNILFGNSLDISRYNEVLFACALHQDLSLFPDRDATEVGPNGVNLSGGQKWRLSLARALYSPSNILAMDDIFSAVDVHTASHLYTHALTGPLAKERTRILVTHHISLCLPQTDYIVSLNNGSVQYAGPVVAGLAADSKEVAETNKDGLCLEKDGQPNMNEMSGDQDVNAQASNSSPSQFVEDEKRQEGSMQWMVWKAYFTMGGSVLPWIWVMITFGGYSILLTARAWWLHIWSDHESDHGTVSYCDTTGSTACLDNSLLFYLGVYVGLGAFACLIGTARSYLALKTSLFVAKSLFRGLLHTILHTPLRWLDVVPPGRIMNRFIVDNIVVDSLLGDDIQSTLANAFDMALAILAGSLVSPWLMLPATILCIICVIYGRLYLNTAREIRRLESVLKSSIFEQARSALSGLWTIRAEDKTNVYVSKVTEDIDKYARAYWQLWLLNCWLAVRMDVLGAVFAMVASILVVSSPSVNASLAGFAISFALKMAQSMSLTVRRYAGLELSMNSVERILEYSEVPTEPIHSGDNVPALWPSHGCVQVSNLSVSYAADLPPALHDISFFMNSAERIGVVGRTGSGKSSLILALFRFLEASEGSIVIDGLDIAILNLQQLRARLAIVPQNPAVFSGTVRTNLDPFGQHSDDELLAALRDVQWDEDLFVSSTSPVKDDDLVSDNESQSADDDANESSIPLIMMQHTTSAQHSTTVHSLLDYPIAADGENLSQGRRQLLCLARAILQRPKLLVLDEATSGIDQETDRKVQASIRRISKLNSMSLLVVAHRLSTVVDFDRILVLSGGRVAEFGNPQELRQRPAGVFRAMMMEHDGEELKPPR</sequence>
<feature type="transmembrane region" description="Helical" evidence="11">
    <location>
        <begin position="930"/>
        <end position="954"/>
    </location>
</feature>
<evidence type="ECO:0000256" key="2">
    <source>
        <dbReference type="ARBA" id="ARBA00009726"/>
    </source>
</evidence>
<dbReference type="PANTHER" id="PTHR24223">
    <property type="entry name" value="ATP-BINDING CASSETTE SUB-FAMILY C"/>
    <property type="match status" value="1"/>
</dbReference>
<feature type="domain" description="ABC transporter" evidence="12">
    <location>
        <begin position="1208"/>
        <end position="1489"/>
    </location>
</feature>
<keyword evidence="9 11" id="KW-0472">Membrane</keyword>
<feature type="transmembrane region" description="Helical" evidence="11">
    <location>
        <begin position="159"/>
        <end position="179"/>
    </location>
</feature>
<evidence type="ECO:0000259" key="13">
    <source>
        <dbReference type="PROSITE" id="PS50929"/>
    </source>
</evidence>
<evidence type="ECO:0008006" key="16">
    <source>
        <dbReference type="Google" id="ProtNLM"/>
    </source>
</evidence>
<keyword evidence="5" id="KW-0677">Repeat</keyword>
<evidence type="ECO:0000256" key="5">
    <source>
        <dbReference type="ARBA" id="ARBA00022737"/>
    </source>
</evidence>
<evidence type="ECO:0000256" key="9">
    <source>
        <dbReference type="ARBA" id="ARBA00023136"/>
    </source>
</evidence>
<evidence type="ECO:0000256" key="10">
    <source>
        <dbReference type="SAM" id="MobiDB-lite"/>
    </source>
</evidence>
<protein>
    <recommendedName>
        <fullName evidence="16">ABC transporter domain-containing protein</fullName>
    </recommendedName>
</protein>
<evidence type="ECO:0000256" key="4">
    <source>
        <dbReference type="ARBA" id="ARBA00022692"/>
    </source>
</evidence>
<feature type="transmembrane region" description="Helical" evidence="11">
    <location>
        <begin position="877"/>
        <end position="900"/>
    </location>
</feature>
<dbReference type="InterPro" id="IPR003439">
    <property type="entry name" value="ABC_transporter-like_ATP-bd"/>
</dbReference>
<feature type="domain" description="ABC transmembrane type-1" evidence="13">
    <location>
        <begin position="919"/>
        <end position="1173"/>
    </location>
</feature>
<feature type="domain" description="ABC transporter" evidence="12">
    <location>
        <begin position="586"/>
        <end position="817"/>
    </location>
</feature>
<dbReference type="FunFam" id="1.20.1560.10:FF:000013">
    <property type="entry name" value="ABC transporter C family member 2"/>
    <property type="match status" value="1"/>
</dbReference>
<name>A0A1V6TV05_9EURO</name>
<accession>A0A1V6TV05</accession>
<dbReference type="Pfam" id="PF00664">
    <property type="entry name" value="ABC_membrane"/>
    <property type="match status" value="2"/>
</dbReference>
<dbReference type="OrthoDB" id="6500128at2759"/>
<keyword evidence="3" id="KW-0813">Transport</keyword>
<dbReference type="InterPro" id="IPR027417">
    <property type="entry name" value="P-loop_NTPase"/>
</dbReference>
<keyword evidence="15" id="KW-1185">Reference proteome</keyword>
<dbReference type="Pfam" id="PF00005">
    <property type="entry name" value="ABC_tran"/>
    <property type="match status" value="2"/>
</dbReference>
<dbReference type="GO" id="GO:0005524">
    <property type="term" value="F:ATP binding"/>
    <property type="evidence" value="ECO:0007669"/>
    <property type="project" value="UniProtKB-KW"/>
</dbReference>
<dbReference type="CDD" id="cd18596">
    <property type="entry name" value="ABC_6TM_VMR1_D1_like"/>
    <property type="match status" value="1"/>
</dbReference>
<evidence type="ECO:0000313" key="15">
    <source>
        <dbReference type="Proteomes" id="UP000191342"/>
    </source>
</evidence>
<comment type="caution">
    <text evidence="14">The sequence shown here is derived from an EMBL/GenBank/DDBJ whole genome shotgun (WGS) entry which is preliminary data.</text>
</comment>
<dbReference type="Gene3D" id="3.40.50.300">
    <property type="entry name" value="P-loop containing nucleotide triphosphate hydrolases"/>
    <property type="match status" value="2"/>
</dbReference>
<evidence type="ECO:0000259" key="12">
    <source>
        <dbReference type="PROSITE" id="PS50893"/>
    </source>
</evidence>
<dbReference type="SUPFAM" id="SSF52540">
    <property type="entry name" value="P-loop containing nucleoside triphosphate hydrolases"/>
    <property type="match status" value="2"/>
</dbReference>
<evidence type="ECO:0000256" key="3">
    <source>
        <dbReference type="ARBA" id="ARBA00022448"/>
    </source>
</evidence>
<feature type="transmembrane region" description="Helical" evidence="11">
    <location>
        <begin position="1110"/>
        <end position="1135"/>
    </location>
</feature>
<dbReference type="GO" id="GO:0005737">
    <property type="term" value="C:cytoplasm"/>
    <property type="evidence" value="ECO:0007669"/>
    <property type="project" value="UniProtKB-ARBA"/>
</dbReference>
<dbReference type="GO" id="GO:0140359">
    <property type="term" value="F:ABC-type transporter activity"/>
    <property type="evidence" value="ECO:0007669"/>
    <property type="project" value="InterPro"/>
</dbReference>
<feature type="transmembrane region" description="Helical" evidence="11">
    <location>
        <begin position="308"/>
        <end position="325"/>
    </location>
</feature>
<dbReference type="PROSITE" id="PS50893">
    <property type="entry name" value="ABC_TRANSPORTER_2"/>
    <property type="match status" value="2"/>
</dbReference>
<feature type="domain" description="ABC transmembrane type-1" evidence="13">
    <location>
        <begin position="274"/>
        <end position="559"/>
    </location>
</feature>
<feature type="transmembrane region" description="Helical" evidence="11">
    <location>
        <begin position="69"/>
        <end position="88"/>
    </location>
</feature>
<evidence type="ECO:0000256" key="7">
    <source>
        <dbReference type="ARBA" id="ARBA00022840"/>
    </source>
</evidence>
<dbReference type="InterPro" id="IPR003593">
    <property type="entry name" value="AAA+_ATPase"/>
</dbReference>
<dbReference type="CDD" id="cd03244">
    <property type="entry name" value="ABCC_MRP_domain2"/>
    <property type="match status" value="1"/>
</dbReference>
<feature type="region of interest" description="Disordered" evidence="10">
    <location>
        <begin position="820"/>
        <end position="854"/>
    </location>
</feature>
<dbReference type="Proteomes" id="UP000191342">
    <property type="component" value="Unassembled WGS sequence"/>
</dbReference>
<comment type="subcellular location">
    <subcellularLocation>
        <location evidence="1">Membrane</location>
        <topology evidence="1">Multi-pass membrane protein</topology>
    </subcellularLocation>
</comment>
<feature type="region of interest" description="Disordered" evidence="10">
    <location>
        <begin position="41"/>
        <end position="60"/>
    </location>
</feature>
<proteinExistence type="inferred from homology"/>
<dbReference type="SMART" id="SM00382">
    <property type="entry name" value="AAA"/>
    <property type="match status" value="2"/>
</dbReference>
<feature type="compositionally biased region" description="Polar residues" evidence="10">
    <location>
        <begin position="828"/>
        <end position="850"/>
    </location>
</feature>
<dbReference type="SUPFAM" id="SSF90123">
    <property type="entry name" value="ABC transporter transmembrane region"/>
    <property type="match status" value="2"/>
</dbReference>
<evidence type="ECO:0000256" key="1">
    <source>
        <dbReference type="ARBA" id="ARBA00004141"/>
    </source>
</evidence>
<keyword evidence="6" id="KW-0547">Nucleotide-binding</keyword>
<feature type="region of interest" description="Disordered" evidence="10">
    <location>
        <begin position="1334"/>
        <end position="1353"/>
    </location>
</feature>
<evidence type="ECO:0000256" key="11">
    <source>
        <dbReference type="SAM" id="Phobius"/>
    </source>
</evidence>
<gene>
    <name evidence="14" type="ORF">PENFLA_c003G00412</name>
</gene>
<evidence type="ECO:0000256" key="6">
    <source>
        <dbReference type="ARBA" id="ARBA00022741"/>
    </source>
</evidence>
<dbReference type="InterPro" id="IPR050173">
    <property type="entry name" value="ABC_transporter_C-like"/>
</dbReference>
<dbReference type="InterPro" id="IPR036640">
    <property type="entry name" value="ABC1_TM_sf"/>
</dbReference>
<dbReference type="Gene3D" id="1.20.1560.10">
    <property type="entry name" value="ABC transporter type 1, transmembrane domain"/>
    <property type="match status" value="2"/>
</dbReference>
<dbReference type="PROSITE" id="PS50929">
    <property type="entry name" value="ABC_TM1F"/>
    <property type="match status" value="2"/>
</dbReference>
<feature type="transmembrane region" description="Helical" evidence="11">
    <location>
        <begin position="6"/>
        <end position="24"/>
    </location>
</feature>
<dbReference type="InterPro" id="IPR011527">
    <property type="entry name" value="ABC1_TM_dom"/>
</dbReference>
<dbReference type="EMBL" id="MLQL01000003">
    <property type="protein sequence ID" value="OQE30218.1"/>
    <property type="molecule type" value="Genomic_DNA"/>
</dbReference>
<dbReference type="CDD" id="cd18604">
    <property type="entry name" value="ABC_6TM_VMR1_D2_like"/>
    <property type="match status" value="1"/>
</dbReference>
<keyword evidence="4 11" id="KW-0812">Transmembrane</keyword>
<feature type="transmembrane region" description="Helical" evidence="11">
    <location>
        <begin position="272"/>
        <end position="296"/>
    </location>
</feature>
<dbReference type="PANTHER" id="PTHR24223:SF456">
    <property type="entry name" value="MULTIDRUG RESISTANCE-ASSOCIATED PROTEIN LETHAL(2)03659"/>
    <property type="match status" value="1"/>
</dbReference>
<keyword evidence="7" id="KW-0067">ATP-binding</keyword>
<keyword evidence="8 11" id="KW-1133">Transmembrane helix</keyword>
<dbReference type="GO" id="GO:0016020">
    <property type="term" value="C:membrane"/>
    <property type="evidence" value="ECO:0007669"/>
    <property type="project" value="UniProtKB-SubCell"/>
</dbReference>
<comment type="similarity">
    <text evidence="2">Belongs to the ABC transporter superfamily. ABCC family. Conjugate transporter (TC 3.A.1.208) subfamily.</text>
</comment>
<evidence type="ECO:0000256" key="8">
    <source>
        <dbReference type="ARBA" id="ARBA00022989"/>
    </source>
</evidence>
<dbReference type="GO" id="GO:0016887">
    <property type="term" value="F:ATP hydrolysis activity"/>
    <property type="evidence" value="ECO:0007669"/>
    <property type="project" value="InterPro"/>
</dbReference>
<reference evidence="15" key="1">
    <citation type="journal article" date="2017" name="Nat. Microbiol.">
        <title>Global analysis of biosynthetic gene clusters reveals vast potential of secondary metabolite production in Penicillium species.</title>
        <authorList>
            <person name="Nielsen J.C."/>
            <person name="Grijseels S."/>
            <person name="Prigent S."/>
            <person name="Ji B."/>
            <person name="Dainat J."/>
            <person name="Nielsen K.F."/>
            <person name="Frisvad J.C."/>
            <person name="Workman M."/>
            <person name="Nielsen J."/>
        </authorList>
    </citation>
    <scope>NUCLEOTIDE SEQUENCE [LARGE SCALE GENOMIC DNA]</scope>
    <source>
        <strain evidence="15">IBT 14082</strain>
    </source>
</reference>
<feature type="transmembrane region" description="Helical" evidence="11">
    <location>
        <begin position="1032"/>
        <end position="1052"/>
    </location>
</feature>
<dbReference type="CDD" id="cd03250">
    <property type="entry name" value="ABCC_MRP_domain1"/>
    <property type="match status" value="1"/>
</dbReference>
<dbReference type="STRING" id="254877.A0A1V6TV05"/>
<feature type="transmembrane region" description="Helical" evidence="11">
    <location>
        <begin position="503"/>
        <end position="524"/>
    </location>
</feature>
<organism evidence="14 15">
    <name type="scientific">Penicillium flavigenum</name>
    <dbReference type="NCBI Taxonomy" id="254877"/>
    <lineage>
        <taxon>Eukaryota</taxon>
        <taxon>Fungi</taxon>
        <taxon>Dikarya</taxon>
        <taxon>Ascomycota</taxon>
        <taxon>Pezizomycotina</taxon>
        <taxon>Eurotiomycetes</taxon>
        <taxon>Eurotiomycetidae</taxon>
        <taxon>Eurotiales</taxon>
        <taxon>Aspergillaceae</taxon>
        <taxon>Penicillium</taxon>
    </lineage>
</organism>